<dbReference type="Proteomes" id="UP000198287">
    <property type="component" value="Unassembled WGS sequence"/>
</dbReference>
<comment type="caution">
    <text evidence="1">The sequence shown here is derived from an EMBL/GenBank/DDBJ whole genome shotgun (WGS) entry which is preliminary data.</text>
</comment>
<gene>
    <name evidence="1" type="ORF">Fcan01_27758</name>
</gene>
<dbReference type="OrthoDB" id="5979489at2759"/>
<keyword evidence="2" id="KW-1185">Reference proteome</keyword>
<accession>A0A226CYB1</accession>
<organism evidence="1 2">
    <name type="scientific">Folsomia candida</name>
    <name type="common">Springtail</name>
    <dbReference type="NCBI Taxonomy" id="158441"/>
    <lineage>
        <taxon>Eukaryota</taxon>
        <taxon>Metazoa</taxon>
        <taxon>Ecdysozoa</taxon>
        <taxon>Arthropoda</taxon>
        <taxon>Hexapoda</taxon>
        <taxon>Collembola</taxon>
        <taxon>Entomobryomorpha</taxon>
        <taxon>Isotomoidea</taxon>
        <taxon>Isotomidae</taxon>
        <taxon>Proisotominae</taxon>
        <taxon>Folsomia</taxon>
    </lineage>
</organism>
<dbReference type="OMA" id="HIRVETE"/>
<sequence>MSQLFESSSPVIRSEVDLFHVLPTDASIEKSSYIEYNPTTNLQENSNQIEFVIPESTNFYRDFQKSFLYVVCQVVKDDNSNLASEKLPSLEYLFDDVTKKVSTKPYMEPVDLVAPVNNLGHSLFSQYDCFINDVMVSQTNNLYAYRAIIEAMLNYGSEYKNCQGGLSLFCEEENPDWYQTEKPDGFKTLYESISQSKMLELIMKPSVDIFHLPKYLINASLFVLNHQLYPSLRIAHEKILTSNNTAKYSFRRVEMKSFLIPTGSKSVSRENLF</sequence>
<name>A0A226CYB1_FOLCA</name>
<dbReference type="AlphaFoldDB" id="A0A226CYB1"/>
<protein>
    <submittedName>
        <fullName evidence="1">Uncharacterized protein</fullName>
    </submittedName>
</protein>
<proteinExistence type="predicted"/>
<reference evidence="1 2" key="1">
    <citation type="submission" date="2015-12" db="EMBL/GenBank/DDBJ databases">
        <title>The genome of Folsomia candida.</title>
        <authorList>
            <person name="Faddeeva A."/>
            <person name="Derks M.F."/>
            <person name="Anvar Y."/>
            <person name="Smit S."/>
            <person name="Van Straalen N."/>
            <person name="Roelofs D."/>
        </authorList>
    </citation>
    <scope>NUCLEOTIDE SEQUENCE [LARGE SCALE GENOMIC DNA]</scope>
    <source>
        <strain evidence="1 2">VU population</strain>
        <tissue evidence="1">Whole body</tissue>
    </source>
</reference>
<evidence type="ECO:0000313" key="1">
    <source>
        <dbReference type="EMBL" id="OXA37467.1"/>
    </source>
</evidence>
<dbReference type="STRING" id="158441.A0A226CYB1"/>
<evidence type="ECO:0000313" key="2">
    <source>
        <dbReference type="Proteomes" id="UP000198287"/>
    </source>
</evidence>
<dbReference type="EMBL" id="LNIX01000056">
    <property type="protein sequence ID" value="OXA37467.1"/>
    <property type="molecule type" value="Genomic_DNA"/>
</dbReference>